<accession>A0A382PWL5</accession>
<evidence type="ECO:0000313" key="1">
    <source>
        <dbReference type="EMBL" id="SVC77724.1"/>
    </source>
</evidence>
<dbReference type="EMBL" id="UINC01110308">
    <property type="protein sequence ID" value="SVC77724.1"/>
    <property type="molecule type" value="Genomic_DNA"/>
</dbReference>
<reference evidence="1" key="1">
    <citation type="submission" date="2018-05" db="EMBL/GenBank/DDBJ databases">
        <authorList>
            <person name="Lanie J.A."/>
            <person name="Ng W.-L."/>
            <person name="Kazmierczak K.M."/>
            <person name="Andrzejewski T.M."/>
            <person name="Davidsen T.M."/>
            <person name="Wayne K.J."/>
            <person name="Tettelin H."/>
            <person name="Glass J.I."/>
            <person name="Rusch D."/>
            <person name="Podicherti R."/>
            <person name="Tsui H.-C.T."/>
            <person name="Winkler M.E."/>
        </authorList>
    </citation>
    <scope>NUCLEOTIDE SEQUENCE</scope>
</reference>
<protein>
    <submittedName>
        <fullName evidence="1">Uncharacterized protein</fullName>
    </submittedName>
</protein>
<gene>
    <name evidence="1" type="ORF">METZ01_LOCUS330578</name>
</gene>
<sequence length="197" mass="20859">MLKIVLSVLTVAVAAGLSAQVSTTEAVEVWCPSVLGVGIKTEVPFCDVEVQRDPSFGVLVILPPHRGDATLSFSLHNRHTYSEQEVRDGQAYAQYVASIAVATMEGQIVAKGVVLGEFRAVGDLFDRVGGGAGPDEIKAIAPMGSERVFVTIPEGLEEVAIVGQSLDVVRPQSHDTFESVGRPVAVVSNATVTYNPR</sequence>
<proteinExistence type="predicted"/>
<name>A0A382PWL5_9ZZZZ</name>
<dbReference type="AlphaFoldDB" id="A0A382PWL5"/>
<organism evidence="1">
    <name type="scientific">marine metagenome</name>
    <dbReference type="NCBI Taxonomy" id="408172"/>
    <lineage>
        <taxon>unclassified sequences</taxon>
        <taxon>metagenomes</taxon>
        <taxon>ecological metagenomes</taxon>
    </lineage>
</organism>